<reference evidence="2" key="4">
    <citation type="journal article" date="2022" name="Res Sq">
        <title>Comparative Genomics Reveals Insights into the Divergent Evolution of Astigmatic Mites and Household Pest Adaptations.</title>
        <authorList>
            <person name="Xiong Q."/>
            <person name="Wan A.T.-Y."/>
            <person name="Liu X.-Y."/>
            <person name="Fung C.S.-H."/>
            <person name="Xiao X."/>
            <person name="Malainual N."/>
            <person name="Hou J."/>
            <person name="Wang L."/>
            <person name="Wang M."/>
            <person name="Yang K."/>
            <person name="Cui Y."/>
            <person name="Leung E."/>
            <person name="Nong W."/>
            <person name="Shin S.-K."/>
            <person name="Au S."/>
            <person name="Jeong K.Y."/>
            <person name="Chew F.T."/>
            <person name="Hui J."/>
            <person name="Leung T.F."/>
            <person name="Tungtrongchitr A."/>
            <person name="Zhong N."/>
            <person name="Liu Z."/>
            <person name="Tsui S."/>
        </authorList>
    </citation>
    <scope>NUCLEOTIDE SEQUENCE</scope>
    <source>
        <strain evidence="2">Derf</strain>
        <tissue evidence="2">Whole organism</tissue>
    </source>
</reference>
<comment type="caution">
    <text evidence="2">The sequence shown here is derived from an EMBL/GenBank/DDBJ whole genome shotgun (WGS) entry which is preliminary data.</text>
</comment>
<protein>
    <submittedName>
        <fullName evidence="2">Uncharacterized protein</fullName>
    </submittedName>
</protein>
<gene>
    <name evidence="2" type="ORF">DERF_010116</name>
    <name evidence="1" type="ORF">HUG17_0144</name>
</gene>
<dbReference type="Proteomes" id="UP000790347">
    <property type="component" value="Unassembled WGS sequence"/>
</dbReference>
<dbReference type="AlphaFoldDB" id="A0A922HXR0"/>
<accession>A0A922HXR0</accession>
<sequence length="129" mass="15641">MVYIFYVKTDSRGTAEFKLRWRIVQDIDIIIEIDIAGPPPASNLWKIQIPRRFLLQVPRNWRDILFTLESMTYRSIHGDQYTEMESSIIIEEEVRENMREYYASHEFEPRRPWSSVIRAAYARKHFVWD</sequence>
<evidence type="ECO:0000313" key="3">
    <source>
        <dbReference type="Proteomes" id="UP000790347"/>
    </source>
</evidence>
<organism evidence="2 3">
    <name type="scientific">Dermatophagoides farinae</name>
    <name type="common">American house dust mite</name>
    <dbReference type="NCBI Taxonomy" id="6954"/>
    <lineage>
        <taxon>Eukaryota</taxon>
        <taxon>Metazoa</taxon>
        <taxon>Ecdysozoa</taxon>
        <taxon>Arthropoda</taxon>
        <taxon>Chelicerata</taxon>
        <taxon>Arachnida</taxon>
        <taxon>Acari</taxon>
        <taxon>Acariformes</taxon>
        <taxon>Sarcoptiformes</taxon>
        <taxon>Astigmata</taxon>
        <taxon>Psoroptidia</taxon>
        <taxon>Analgoidea</taxon>
        <taxon>Pyroglyphidae</taxon>
        <taxon>Dermatophagoidinae</taxon>
        <taxon>Dermatophagoides</taxon>
    </lineage>
</organism>
<reference evidence="1" key="3">
    <citation type="journal article" date="2021" name="World Allergy Organ. J.">
        <title>Chromosome-level assembly of Dermatophagoides farinae genome and transcriptome reveals two novel allergens Der f 37 and Der f 39.</title>
        <authorList>
            <person name="Chen J."/>
            <person name="Cai Z."/>
            <person name="Fan D."/>
            <person name="Hu J."/>
            <person name="Hou Y."/>
            <person name="He Y."/>
            <person name="Zhang Z."/>
            <person name="Zhao Z."/>
            <person name="Gao P."/>
            <person name="Hu W."/>
            <person name="Sun J."/>
            <person name="Li J."/>
            <person name="Ji K."/>
        </authorList>
    </citation>
    <scope>NUCLEOTIDE SEQUENCE</scope>
    <source>
        <strain evidence="1">JKM2019</strain>
    </source>
</reference>
<dbReference type="OrthoDB" id="10396226at2759"/>
<dbReference type="Proteomes" id="UP000828236">
    <property type="component" value="Unassembled WGS sequence"/>
</dbReference>
<reference evidence="1" key="2">
    <citation type="submission" date="2020-06" db="EMBL/GenBank/DDBJ databases">
        <authorList>
            <person name="Ji K."/>
            <person name="Li J."/>
        </authorList>
    </citation>
    <scope>NUCLEOTIDE SEQUENCE</scope>
    <source>
        <strain evidence="1">JKM2019</strain>
        <tissue evidence="1">Whole body</tissue>
    </source>
</reference>
<proteinExistence type="predicted"/>
<dbReference type="EMBL" id="ASGP02000004">
    <property type="protein sequence ID" value="KAH9511668.1"/>
    <property type="molecule type" value="Genomic_DNA"/>
</dbReference>
<name>A0A922HXR0_DERFA</name>
<reference evidence="2" key="1">
    <citation type="submission" date="2013-05" db="EMBL/GenBank/DDBJ databases">
        <authorList>
            <person name="Yim A.K.Y."/>
            <person name="Chan T.F."/>
            <person name="Ji K.M."/>
            <person name="Liu X.Y."/>
            <person name="Zhou J.W."/>
            <person name="Li R.Q."/>
            <person name="Yang K.Y."/>
            <person name="Li J."/>
            <person name="Li M."/>
            <person name="Law P.T.W."/>
            <person name="Wu Y.L."/>
            <person name="Cai Z.L."/>
            <person name="Qin H."/>
            <person name="Bao Y."/>
            <person name="Leung R.K.K."/>
            <person name="Ng P.K.S."/>
            <person name="Zou J."/>
            <person name="Zhong X.J."/>
            <person name="Ran P.X."/>
            <person name="Zhong N.S."/>
            <person name="Liu Z.G."/>
            <person name="Tsui S.K.W."/>
        </authorList>
    </citation>
    <scope>NUCLEOTIDE SEQUENCE</scope>
    <source>
        <strain evidence="2">Derf</strain>
        <tissue evidence="2">Whole organism</tissue>
    </source>
</reference>
<evidence type="ECO:0000313" key="1">
    <source>
        <dbReference type="EMBL" id="KAH7644606.1"/>
    </source>
</evidence>
<dbReference type="EMBL" id="SDOV01000001">
    <property type="protein sequence ID" value="KAH7644606.1"/>
    <property type="molecule type" value="Genomic_DNA"/>
</dbReference>
<keyword evidence="3" id="KW-1185">Reference proteome</keyword>
<evidence type="ECO:0000313" key="2">
    <source>
        <dbReference type="EMBL" id="KAH9511668.1"/>
    </source>
</evidence>